<dbReference type="InterPro" id="IPR046373">
    <property type="entry name" value="Acyl-CoA_Oxase/DH_mid-dom_sf"/>
</dbReference>
<dbReference type="EMBL" id="BAAAEW010000006">
    <property type="protein sequence ID" value="GAA0745646.1"/>
    <property type="molecule type" value="Genomic_DNA"/>
</dbReference>
<dbReference type="SUPFAM" id="SSF56645">
    <property type="entry name" value="Acyl-CoA dehydrogenase NM domain-like"/>
    <property type="match status" value="1"/>
</dbReference>
<evidence type="ECO:0000313" key="2">
    <source>
        <dbReference type="Proteomes" id="UP001500279"/>
    </source>
</evidence>
<evidence type="ECO:0000313" key="1">
    <source>
        <dbReference type="EMBL" id="GAA0745646.1"/>
    </source>
</evidence>
<name>A0ABP3V4K8_9BURK</name>
<dbReference type="Proteomes" id="UP001500279">
    <property type="component" value="Unassembled WGS sequence"/>
</dbReference>
<comment type="caution">
    <text evidence="1">The sequence shown here is derived from an EMBL/GenBank/DDBJ whole genome shotgun (WGS) entry which is preliminary data.</text>
</comment>
<organism evidence="1 2">
    <name type="scientific">Ideonella azotifigens</name>
    <dbReference type="NCBI Taxonomy" id="513160"/>
    <lineage>
        <taxon>Bacteria</taxon>
        <taxon>Pseudomonadati</taxon>
        <taxon>Pseudomonadota</taxon>
        <taxon>Betaproteobacteria</taxon>
        <taxon>Burkholderiales</taxon>
        <taxon>Sphaerotilaceae</taxon>
        <taxon>Ideonella</taxon>
    </lineage>
</organism>
<protein>
    <submittedName>
        <fullName evidence="1">Acyl-CoA dehydrogenase family protein</fullName>
    </submittedName>
</protein>
<dbReference type="Gene3D" id="2.40.110.10">
    <property type="entry name" value="Butyryl-CoA Dehydrogenase, subunit A, domain 2"/>
    <property type="match status" value="1"/>
</dbReference>
<dbReference type="RefSeq" id="WP_231011152.1">
    <property type="nucleotide sequence ID" value="NZ_BAAAEW010000006.1"/>
</dbReference>
<reference evidence="2" key="1">
    <citation type="journal article" date="2019" name="Int. J. Syst. Evol. Microbiol.">
        <title>The Global Catalogue of Microorganisms (GCM) 10K type strain sequencing project: providing services to taxonomists for standard genome sequencing and annotation.</title>
        <authorList>
            <consortium name="The Broad Institute Genomics Platform"/>
            <consortium name="The Broad Institute Genome Sequencing Center for Infectious Disease"/>
            <person name="Wu L."/>
            <person name="Ma J."/>
        </authorList>
    </citation>
    <scope>NUCLEOTIDE SEQUENCE [LARGE SCALE GENOMIC DNA]</scope>
    <source>
        <strain evidence="2">JCM 15503</strain>
    </source>
</reference>
<dbReference type="InterPro" id="IPR009100">
    <property type="entry name" value="AcylCoA_DH/oxidase_NM_dom_sf"/>
</dbReference>
<gene>
    <name evidence="1" type="ORF">GCM10009107_12190</name>
</gene>
<keyword evidence="2" id="KW-1185">Reference proteome</keyword>
<proteinExistence type="predicted"/>
<accession>A0ABP3V4K8</accession>
<sequence length="354" mass="36958">MNAPGIQADAAFAGLLPRLDGALGELDPQTTPAHALARLLAAGLDTLPLPGHGQTLLRWQALARVAAFDLSLAKLYEGHTDALAILHELKAEPFPDTRCAWGVWAAEPPGARVTLYERPDGTLRLSGLKCWCSGAASGSHALLTAWPEGDRAGHGPQLVAVALRQPGVSVSAQAWQAVGMAGSASLDVSFDAVLAVRVGQPGDYLSRPGFWHGGAGIAACWYGGAQAVARALYAQLSSPNASRDALRLAALGKVDVALQATAALLRQAAASIDAQPQVQARALALRVRQSAEACARQVLDEVGRTLGAGPFCRDAHFARLAADLPVFIRQSHAERDLAALGENLLTPATEPWSL</sequence>